<dbReference type="InterPro" id="IPR043001">
    <property type="entry name" value="IP5_2-K_N_lobe"/>
</dbReference>
<evidence type="ECO:0000256" key="3">
    <source>
        <dbReference type="ARBA" id="ARBA00008305"/>
    </source>
</evidence>
<evidence type="ECO:0000313" key="12">
    <source>
        <dbReference type="Proteomes" id="UP000094236"/>
    </source>
</evidence>
<keyword evidence="7 10" id="KW-0547">Nucleotide-binding</keyword>
<dbReference type="GO" id="GO:0035299">
    <property type="term" value="F:inositol-1,3,4,5,6-pentakisphosphate 2-kinase activity"/>
    <property type="evidence" value="ECO:0007669"/>
    <property type="project" value="UniProtKB-EC"/>
</dbReference>
<evidence type="ECO:0000256" key="5">
    <source>
        <dbReference type="ARBA" id="ARBA00014846"/>
    </source>
</evidence>
<dbReference type="OrthoDB" id="272370at2759"/>
<name>A0A1E4TX80_PACTA</name>
<comment type="domain">
    <text evidence="10">The EXKPK motif is conserved in inositol-pentakisphosphate 2-kinases of both family 1 and 2.</text>
</comment>
<dbReference type="EC" id="2.7.1.158" evidence="4 10"/>
<dbReference type="PANTHER" id="PTHR14456:SF2">
    <property type="entry name" value="INOSITOL-PENTAKISPHOSPHATE 2-KINASE"/>
    <property type="match status" value="1"/>
</dbReference>
<accession>A0A1E4TX80</accession>
<protein>
    <recommendedName>
        <fullName evidence="5 10">Inositol-pentakisphosphate 2-kinase</fullName>
        <ecNumber evidence="4 10">2.7.1.158</ecNumber>
    </recommendedName>
</protein>
<evidence type="ECO:0000256" key="9">
    <source>
        <dbReference type="ARBA" id="ARBA00022840"/>
    </source>
</evidence>
<dbReference type="InterPro" id="IPR009286">
    <property type="entry name" value="Ins_P5_2-kin"/>
</dbReference>
<evidence type="ECO:0000256" key="1">
    <source>
        <dbReference type="ARBA" id="ARBA00001774"/>
    </source>
</evidence>
<dbReference type="Gene3D" id="3.30.200.110">
    <property type="entry name" value="Inositol-pentakisphosphate 2-kinase, N-lobe"/>
    <property type="match status" value="1"/>
</dbReference>
<comment type="function">
    <text evidence="10">Phosphorylates Ins(1,3,4,5,6)P5 at position 2 to form Ins(1,2,3,4,5,6)P6 (InsP6 or phytate).</text>
</comment>
<keyword evidence="6 10" id="KW-0808">Transferase</keyword>
<gene>
    <name evidence="11" type="ORF">PACTADRAFT_33511</name>
</gene>
<evidence type="ECO:0000256" key="6">
    <source>
        <dbReference type="ARBA" id="ARBA00022679"/>
    </source>
</evidence>
<reference evidence="12" key="1">
    <citation type="submission" date="2016-05" db="EMBL/GenBank/DDBJ databases">
        <title>Comparative genomics of biotechnologically important yeasts.</title>
        <authorList>
            <consortium name="DOE Joint Genome Institute"/>
            <person name="Riley R."/>
            <person name="Haridas S."/>
            <person name="Wolfe K.H."/>
            <person name="Lopes M.R."/>
            <person name="Hittinger C.T."/>
            <person name="Goker M."/>
            <person name="Salamov A."/>
            <person name="Wisecaver J."/>
            <person name="Long T.M."/>
            <person name="Aerts A.L."/>
            <person name="Barry K."/>
            <person name="Choi C."/>
            <person name="Clum A."/>
            <person name="Coughlan A.Y."/>
            <person name="Deshpande S."/>
            <person name="Douglass A.P."/>
            <person name="Hanson S.J."/>
            <person name="Klenk H.-P."/>
            <person name="Labutti K."/>
            <person name="Lapidus A."/>
            <person name="Lindquist E."/>
            <person name="Lipzen A."/>
            <person name="Meier-Kolthoff J.P."/>
            <person name="Ohm R.A."/>
            <person name="Otillar R.P."/>
            <person name="Pangilinan J."/>
            <person name="Peng Y."/>
            <person name="Rokas A."/>
            <person name="Rosa C.A."/>
            <person name="Scheuner C."/>
            <person name="Sibirny A.A."/>
            <person name="Slot J.C."/>
            <person name="Stielow J.B."/>
            <person name="Sun H."/>
            <person name="Kurtzman C.P."/>
            <person name="Blackwell M."/>
            <person name="Grigoriev I.V."/>
            <person name="Jeffries T.W."/>
        </authorList>
    </citation>
    <scope>NUCLEOTIDE SEQUENCE [LARGE SCALE GENOMIC DNA]</scope>
    <source>
        <strain evidence="12">NRRL Y-2460</strain>
    </source>
</reference>
<evidence type="ECO:0000256" key="8">
    <source>
        <dbReference type="ARBA" id="ARBA00022777"/>
    </source>
</evidence>
<dbReference type="PANTHER" id="PTHR14456">
    <property type="entry name" value="INOSITOL POLYPHOSPHATE KINASE 1"/>
    <property type="match status" value="1"/>
</dbReference>
<organism evidence="11 12">
    <name type="scientific">Pachysolen tannophilus NRRL Y-2460</name>
    <dbReference type="NCBI Taxonomy" id="669874"/>
    <lineage>
        <taxon>Eukaryota</taxon>
        <taxon>Fungi</taxon>
        <taxon>Dikarya</taxon>
        <taxon>Ascomycota</taxon>
        <taxon>Saccharomycotina</taxon>
        <taxon>Pichiomycetes</taxon>
        <taxon>Pachysolenaceae</taxon>
        <taxon>Pachysolen</taxon>
    </lineage>
</organism>
<dbReference type="Pfam" id="PF06090">
    <property type="entry name" value="Ins_P5_2-kin"/>
    <property type="match status" value="2"/>
</dbReference>
<comment type="catalytic activity">
    <reaction evidence="1 10">
        <text>1D-myo-inositol 1,3,4,5,6-pentakisphosphate + ATP = 1D-myo-inositol hexakisphosphate + ADP + H(+)</text>
        <dbReference type="Rhea" id="RHEA:20313"/>
        <dbReference type="ChEBI" id="CHEBI:15378"/>
        <dbReference type="ChEBI" id="CHEBI:30616"/>
        <dbReference type="ChEBI" id="CHEBI:57733"/>
        <dbReference type="ChEBI" id="CHEBI:58130"/>
        <dbReference type="ChEBI" id="CHEBI:456216"/>
        <dbReference type="EC" id="2.7.1.158"/>
    </reaction>
</comment>
<comment type="similarity">
    <text evidence="3">Belongs to the IPK1 type 1 family.</text>
</comment>
<dbReference type="AlphaFoldDB" id="A0A1E4TX80"/>
<evidence type="ECO:0000256" key="2">
    <source>
        <dbReference type="ARBA" id="ARBA00003979"/>
    </source>
</evidence>
<evidence type="ECO:0000256" key="7">
    <source>
        <dbReference type="ARBA" id="ARBA00022741"/>
    </source>
</evidence>
<proteinExistence type="inferred from homology"/>
<dbReference type="STRING" id="669874.A0A1E4TX80"/>
<sequence length="347" mass="40426">MTTFDAREWVYFSSGNANILLKYVGNSDPNLTKKLLRLKRVGNKNCDERIKSDLLKDYFLHSKCIELSSKFLLDLNHKLIKTNPELAVPASTNGEILLISIFARNHGILMPNLLNEVNNTVHLGNHLKVHYGDSELVLEMKPKWLYNLKTRNCRNCCLSKYRGKQIINCPLDLLCENKIPNWSKRIVQKLRDSEHSINYINSLELILTEFFMKNKIIGYLFMLQNRYYDSSRESYNRRILNLKSADEVPIELIESQTLRDVTLFLNIHSLSRNNYDIVKDTVDKPKTLISINNDSFFEVDCKLIDLDLKTSLKFEYWKETELKLIESGLYTSDKYGLVGCNRIVDII</sequence>
<evidence type="ECO:0000256" key="4">
    <source>
        <dbReference type="ARBA" id="ARBA00012023"/>
    </source>
</evidence>
<dbReference type="GO" id="GO:0032958">
    <property type="term" value="P:inositol phosphate biosynthetic process"/>
    <property type="evidence" value="ECO:0007669"/>
    <property type="project" value="TreeGrafter"/>
</dbReference>
<dbReference type="GO" id="GO:0005524">
    <property type="term" value="F:ATP binding"/>
    <property type="evidence" value="ECO:0007669"/>
    <property type="project" value="UniProtKB-KW"/>
</dbReference>
<dbReference type="EMBL" id="KV454013">
    <property type="protein sequence ID" value="ODV96339.1"/>
    <property type="molecule type" value="Genomic_DNA"/>
</dbReference>
<evidence type="ECO:0000256" key="10">
    <source>
        <dbReference type="RuleBase" id="RU364126"/>
    </source>
</evidence>
<keyword evidence="8 10" id="KW-0418">Kinase</keyword>
<comment type="function">
    <text evidence="2">Has kinase activity and phosphorylates inositol-1,3,4,5,6-pentakisphosphate (Ins(1,3,4,5,6)P5) to produce 1,2,3,4,5,6-hexakisphosphate (InsP6), also known as phytate.</text>
</comment>
<keyword evidence="12" id="KW-1185">Reference proteome</keyword>
<dbReference type="GO" id="GO:0005634">
    <property type="term" value="C:nucleus"/>
    <property type="evidence" value="ECO:0007669"/>
    <property type="project" value="TreeGrafter"/>
</dbReference>
<dbReference type="Proteomes" id="UP000094236">
    <property type="component" value="Unassembled WGS sequence"/>
</dbReference>
<evidence type="ECO:0000313" key="11">
    <source>
        <dbReference type="EMBL" id="ODV96339.1"/>
    </source>
</evidence>
<keyword evidence="9 10" id="KW-0067">ATP-binding</keyword>